<sequence length="162" mass="18785">MEDQKLRTPYDLINSWEDLWSKETSEIRSILKELVGKVATIRPQNKLSMNENRGPSPAPPMFCDKNASIKFGRSCEKYKLSFASLYLDGEALEWYRWLFQNKKLADWKHFTAKLTSVIDYQSRFEDALLGYGDFNVLTPDIAYVSPQWSDITNSPLPQCCDE</sequence>
<accession>A0ABQ7V3N9</accession>
<dbReference type="EMBL" id="JAIVGD010000015">
    <property type="protein sequence ID" value="KAH0757615.1"/>
    <property type="molecule type" value="Genomic_DNA"/>
</dbReference>
<evidence type="ECO:0000313" key="1">
    <source>
        <dbReference type="EMBL" id="KAH0757615.1"/>
    </source>
</evidence>
<evidence type="ECO:0008006" key="3">
    <source>
        <dbReference type="Google" id="ProtNLM"/>
    </source>
</evidence>
<proteinExistence type="predicted"/>
<reference evidence="1 2" key="1">
    <citation type="journal article" date="2021" name="bioRxiv">
        <title>Chromosome-scale and haplotype-resolved genome assembly of a tetraploid potato cultivar.</title>
        <authorList>
            <person name="Sun H."/>
            <person name="Jiao W.-B."/>
            <person name="Krause K."/>
            <person name="Campoy J.A."/>
            <person name="Goel M."/>
            <person name="Folz-Donahue K."/>
            <person name="Kukat C."/>
            <person name="Huettel B."/>
            <person name="Schneeberger K."/>
        </authorList>
    </citation>
    <scope>NUCLEOTIDE SEQUENCE [LARGE SCALE GENOMIC DNA]</scope>
    <source>
        <strain evidence="1">SolTubOtavaFocal</strain>
        <tissue evidence="1">Leaves</tissue>
    </source>
</reference>
<evidence type="ECO:0000313" key="2">
    <source>
        <dbReference type="Proteomes" id="UP000826656"/>
    </source>
</evidence>
<gene>
    <name evidence="1" type="ORF">KY290_021108</name>
</gene>
<protein>
    <recommendedName>
        <fullName evidence="3">Retrotransposon gag domain-containing protein</fullName>
    </recommendedName>
</protein>
<comment type="caution">
    <text evidence="1">The sequence shown here is derived from an EMBL/GenBank/DDBJ whole genome shotgun (WGS) entry which is preliminary data.</text>
</comment>
<dbReference type="Proteomes" id="UP000826656">
    <property type="component" value="Unassembled WGS sequence"/>
</dbReference>
<keyword evidence="2" id="KW-1185">Reference proteome</keyword>
<organism evidence="1 2">
    <name type="scientific">Solanum tuberosum</name>
    <name type="common">Potato</name>
    <dbReference type="NCBI Taxonomy" id="4113"/>
    <lineage>
        <taxon>Eukaryota</taxon>
        <taxon>Viridiplantae</taxon>
        <taxon>Streptophyta</taxon>
        <taxon>Embryophyta</taxon>
        <taxon>Tracheophyta</taxon>
        <taxon>Spermatophyta</taxon>
        <taxon>Magnoliopsida</taxon>
        <taxon>eudicotyledons</taxon>
        <taxon>Gunneridae</taxon>
        <taxon>Pentapetalae</taxon>
        <taxon>asterids</taxon>
        <taxon>lamiids</taxon>
        <taxon>Solanales</taxon>
        <taxon>Solanaceae</taxon>
        <taxon>Solanoideae</taxon>
        <taxon>Solaneae</taxon>
        <taxon>Solanum</taxon>
    </lineage>
</organism>
<name>A0ABQ7V3N9_SOLTU</name>